<keyword evidence="2" id="KW-1185">Reference proteome</keyword>
<proteinExistence type="predicted"/>
<organism evidence="1 2">
    <name type="scientific">Lentilactobacillus terminaliae</name>
    <dbReference type="NCBI Taxonomy" id="3003483"/>
    <lineage>
        <taxon>Bacteria</taxon>
        <taxon>Bacillati</taxon>
        <taxon>Bacillota</taxon>
        <taxon>Bacilli</taxon>
        <taxon>Lactobacillales</taxon>
        <taxon>Lactobacillaceae</taxon>
        <taxon>Lentilactobacillus</taxon>
    </lineage>
</organism>
<name>A0ACD5DBV4_9LACO</name>
<dbReference type="EMBL" id="CP168151">
    <property type="protein sequence ID" value="XFD38784.1"/>
    <property type="molecule type" value="Genomic_DNA"/>
</dbReference>
<reference evidence="1" key="1">
    <citation type="submission" date="2024-08" db="EMBL/GenBank/DDBJ databases">
        <title>Lentilactobacillus sp. nov., isolated from tree bark.</title>
        <authorList>
            <person name="Phuengjayaem S."/>
            <person name="Tanasupawat S."/>
        </authorList>
    </citation>
    <scope>NUCLEOTIDE SEQUENCE</scope>
    <source>
        <strain evidence="1">SPB1-3</strain>
    </source>
</reference>
<protein>
    <submittedName>
        <fullName evidence="1">DUF5776 domain-containing protein</fullName>
    </submittedName>
</protein>
<sequence>MSKNKIRNFLYSSVISLSVIGALFVNANASKIAYADSETGSTSTSTIQNDGIANVMYTFGTENPHSTFTSMSTNDPDDPIIVPKNVSAIQVKNLYIKPNQIPGSWNVSVSNPDTKEPGANTIDPSYKVSNILSDADGTIFHFVFTPQDNNIAPYNLYFKYVNVRNITATDGEISLGDNLDTSIFNASATLQDGSVNDPITSFNIPNLDSSKAGTYDVTITSRSGQTKTVKLTVNGTKKSFTASDATITVGDKFNIDIFKAKATNSDGSDDPITSYSPDPVDTSKLGDQQITLITKSGQQKTVKLTVQAKPTAGGGSTGNNNPSTGSGTVTTPSQPSTPAQPVQPSQPVLPTPSVPGNDSTGLPNWAAVKGQSIYGIKGFYLYSDTNFYTNERIKHYAKTSRVNRPQFIVKGYNYDDNGKLRYKVQQYNPYKGKYVAGTKGYITANEKYVVKAYYATTPKNKRIKVINKNGVKSYRNVKLSDKAKLYKQGSTLKVKSIKKYKLATRYRLTNGQYVTGNKKFIIWK</sequence>
<gene>
    <name evidence="1" type="ORF">O0236_004940</name>
</gene>
<evidence type="ECO:0000313" key="2">
    <source>
        <dbReference type="Proteomes" id="UP001149860"/>
    </source>
</evidence>
<accession>A0ACD5DBV4</accession>
<evidence type="ECO:0000313" key="1">
    <source>
        <dbReference type="EMBL" id="XFD38784.1"/>
    </source>
</evidence>
<dbReference type="Proteomes" id="UP001149860">
    <property type="component" value="Chromosome"/>
</dbReference>